<evidence type="ECO:0000313" key="3">
    <source>
        <dbReference type="Proteomes" id="UP000717328"/>
    </source>
</evidence>
<dbReference type="AlphaFoldDB" id="A0A9P7FNT0"/>
<sequence>MPLLGFGVYQNYTTRDSVLEAFKAGYRHVDSAQAYRNEAGVGEAVRESGIARGDLFISKCPSFHLCSILTDLQRPNASQRLTDTRAPSKGVDESLSKFQFGANRRAHYIDLFLIHDPFSGTERRLATYKALLEAKAAGKIRSVGVSN</sequence>
<dbReference type="SUPFAM" id="SSF51430">
    <property type="entry name" value="NAD(P)-linked oxidoreductase"/>
    <property type="match status" value="1"/>
</dbReference>
<feature type="domain" description="NADP-dependent oxidoreductase" evidence="1">
    <location>
        <begin position="16"/>
        <end position="147"/>
    </location>
</feature>
<name>A0A9P7FNT0_9AGAR</name>
<dbReference type="PANTHER" id="PTHR43827:SF13">
    <property type="entry name" value="ALDO_KETO REDUCTASE FAMILY PROTEIN"/>
    <property type="match status" value="1"/>
</dbReference>
<dbReference type="InterPro" id="IPR036812">
    <property type="entry name" value="NAD(P)_OxRdtase_dom_sf"/>
</dbReference>
<reference evidence="2" key="2">
    <citation type="submission" date="2021-10" db="EMBL/GenBank/DDBJ databases">
        <title>Phylogenomics reveals ancestral predisposition of the termite-cultivated fungus Termitomyces towards a domesticated lifestyle.</title>
        <authorList>
            <person name="Auxier B."/>
            <person name="Grum-Grzhimaylo A."/>
            <person name="Cardenas M.E."/>
            <person name="Lodge J.D."/>
            <person name="Laessoe T."/>
            <person name="Pedersen O."/>
            <person name="Smith M.E."/>
            <person name="Kuyper T.W."/>
            <person name="Franco-Molano E.A."/>
            <person name="Baroni T.J."/>
            <person name="Aanen D.K."/>
        </authorList>
    </citation>
    <scope>NUCLEOTIDE SEQUENCE</scope>
    <source>
        <strain evidence="2">D49</strain>
    </source>
</reference>
<dbReference type="Pfam" id="PF00248">
    <property type="entry name" value="Aldo_ket_red"/>
    <property type="match status" value="1"/>
</dbReference>
<dbReference type="InterPro" id="IPR023210">
    <property type="entry name" value="NADP_OxRdtase_dom"/>
</dbReference>
<protein>
    <recommendedName>
        <fullName evidence="1">NADP-dependent oxidoreductase domain-containing protein</fullName>
    </recommendedName>
</protein>
<dbReference type="PANTHER" id="PTHR43827">
    <property type="entry name" value="2,5-DIKETO-D-GLUCONIC ACID REDUCTASE"/>
    <property type="match status" value="1"/>
</dbReference>
<dbReference type="GO" id="GO:0016491">
    <property type="term" value="F:oxidoreductase activity"/>
    <property type="evidence" value="ECO:0007669"/>
    <property type="project" value="InterPro"/>
</dbReference>
<keyword evidence="3" id="KW-1185">Reference proteome</keyword>
<organism evidence="2 3">
    <name type="scientific">Sphagnurus paluster</name>
    <dbReference type="NCBI Taxonomy" id="117069"/>
    <lineage>
        <taxon>Eukaryota</taxon>
        <taxon>Fungi</taxon>
        <taxon>Dikarya</taxon>
        <taxon>Basidiomycota</taxon>
        <taxon>Agaricomycotina</taxon>
        <taxon>Agaricomycetes</taxon>
        <taxon>Agaricomycetidae</taxon>
        <taxon>Agaricales</taxon>
        <taxon>Tricholomatineae</taxon>
        <taxon>Lyophyllaceae</taxon>
        <taxon>Sphagnurus</taxon>
    </lineage>
</organism>
<gene>
    <name evidence="2" type="ORF">H0H81_003347</name>
</gene>
<dbReference type="EMBL" id="JABCKI010006632">
    <property type="protein sequence ID" value="KAG5634114.1"/>
    <property type="molecule type" value="Genomic_DNA"/>
</dbReference>
<evidence type="ECO:0000259" key="1">
    <source>
        <dbReference type="Pfam" id="PF00248"/>
    </source>
</evidence>
<reference evidence="2" key="1">
    <citation type="submission" date="2021-02" db="EMBL/GenBank/DDBJ databases">
        <authorList>
            <person name="Nieuwenhuis M."/>
            <person name="Van De Peppel L.J.J."/>
        </authorList>
    </citation>
    <scope>NUCLEOTIDE SEQUENCE</scope>
    <source>
        <strain evidence="2">D49</strain>
    </source>
</reference>
<dbReference type="PROSITE" id="PS00798">
    <property type="entry name" value="ALDOKETO_REDUCTASE_1"/>
    <property type="match status" value="1"/>
</dbReference>
<comment type="caution">
    <text evidence="2">The sequence shown here is derived from an EMBL/GenBank/DDBJ whole genome shotgun (WGS) entry which is preliminary data.</text>
</comment>
<dbReference type="InterPro" id="IPR020471">
    <property type="entry name" value="AKR"/>
</dbReference>
<dbReference type="InterPro" id="IPR018170">
    <property type="entry name" value="Aldo/ket_reductase_CS"/>
</dbReference>
<proteinExistence type="predicted"/>
<accession>A0A9P7FNT0</accession>
<dbReference type="OrthoDB" id="416253at2759"/>
<dbReference type="Proteomes" id="UP000717328">
    <property type="component" value="Unassembled WGS sequence"/>
</dbReference>
<dbReference type="Gene3D" id="3.20.20.100">
    <property type="entry name" value="NADP-dependent oxidoreductase domain"/>
    <property type="match status" value="1"/>
</dbReference>
<evidence type="ECO:0000313" key="2">
    <source>
        <dbReference type="EMBL" id="KAG5634114.1"/>
    </source>
</evidence>
<dbReference type="PRINTS" id="PR00069">
    <property type="entry name" value="ALDKETRDTASE"/>
</dbReference>